<dbReference type="InterPro" id="IPR052925">
    <property type="entry name" value="Phage_Integrase-like_Recomb"/>
</dbReference>
<dbReference type="GO" id="GO:0003677">
    <property type="term" value="F:DNA binding"/>
    <property type="evidence" value="ECO:0007669"/>
    <property type="project" value="InterPro"/>
</dbReference>
<dbReference type="PANTHER" id="PTHR34605:SF3">
    <property type="entry name" value="P CELL-TYPE AGGLUTINATION PROTEIN MAP4-LIKE-RELATED"/>
    <property type="match status" value="1"/>
</dbReference>
<dbReference type="GO" id="GO:0015074">
    <property type="term" value="P:DNA integration"/>
    <property type="evidence" value="ECO:0007669"/>
    <property type="project" value="InterPro"/>
</dbReference>
<dbReference type="Proteomes" id="UP000030669">
    <property type="component" value="Unassembled WGS sequence"/>
</dbReference>
<sequence length="337" mass="37961">TPSTLRPNCCSDERIFLWCRINMPPPSTIENQLIRALADWASRASLRDMANYGAGLCKFHLFCDVFSIPEIRRLPASFELLHSFALWAPISVKVAQKYLSAVRAWHLAQGWSPPLSEEHMTRISWSLHGMANLQHSKRSRPPRPPVTLAMLAALKAALDLTDPFDACVWAAADSSFWGMMRFGEVSVKSRTAFDGSLHLKRADVFFRQDLAGQPYAQLALPSAKTAQLGQVQHVFLNAQINVCPLEGLRNLAQIIPDPLFSWRDRYGNIRPLVCDAALKRINDIFSMLGWGTAFGHSFRIGGASFFLAKKVDPEIMRLAGRWRSLAYETYIRAFEQI</sequence>
<dbReference type="GO" id="GO:0006310">
    <property type="term" value="P:DNA recombination"/>
    <property type="evidence" value="ECO:0007669"/>
    <property type="project" value="UniProtKB-KW"/>
</dbReference>
<dbReference type="InterPro" id="IPR013762">
    <property type="entry name" value="Integrase-like_cat_sf"/>
</dbReference>
<dbReference type="eggNOG" id="ENOG502SDY1">
    <property type="taxonomic scope" value="Eukaryota"/>
</dbReference>
<dbReference type="STRING" id="670483.S7RTT9"/>
<protein>
    <recommendedName>
        <fullName evidence="4">DNA breaking-rejoining enzyme</fullName>
    </recommendedName>
</protein>
<evidence type="ECO:0000313" key="2">
    <source>
        <dbReference type="EMBL" id="EPQ56564.1"/>
    </source>
</evidence>
<proteinExistence type="predicted"/>
<dbReference type="AlphaFoldDB" id="S7RTT9"/>
<evidence type="ECO:0000256" key="1">
    <source>
        <dbReference type="ARBA" id="ARBA00023172"/>
    </source>
</evidence>
<feature type="non-terminal residue" evidence="2">
    <location>
        <position position="1"/>
    </location>
</feature>
<dbReference type="OrthoDB" id="3254696at2759"/>
<evidence type="ECO:0000313" key="3">
    <source>
        <dbReference type="Proteomes" id="UP000030669"/>
    </source>
</evidence>
<keyword evidence="1" id="KW-0233">DNA recombination</keyword>
<accession>S7RTT9</accession>
<dbReference type="HOGENOM" id="CLU_003292_1_0_1"/>
<gene>
    <name evidence="2" type="ORF">GLOTRDRAFT_12382</name>
</gene>
<dbReference type="EMBL" id="KB469300">
    <property type="protein sequence ID" value="EPQ56564.1"/>
    <property type="molecule type" value="Genomic_DNA"/>
</dbReference>
<dbReference type="OMA" id="SCTRIDA"/>
<dbReference type="PANTHER" id="PTHR34605">
    <property type="entry name" value="PHAGE_INTEGRASE DOMAIN-CONTAINING PROTEIN"/>
    <property type="match status" value="1"/>
</dbReference>
<dbReference type="GeneID" id="19301006"/>
<dbReference type="RefSeq" id="XP_007864745.1">
    <property type="nucleotide sequence ID" value="XM_007866554.1"/>
</dbReference>
<name>S7RTT9_GLOTA</name>
<feature type="non-terminal residue" evidence="2">
    <location>
        <position position="337"/>
    </location>
</feature>
<organism evidence="2 3">
    <name type="scientific">Gloeophyllum trabeum (strain ATCC 11539 / FP-39264 / Madison 617)</name>
    <name type="common">Brown rot fungus</name>
    <dbReference type="NCBI Taxonomy" id="670483"/>
    <lineage>
        <taxon>Eukaryota</taxon>
        <taxon>Fungi</taxon>
        <taxon>Dikarya</taxon>
        <taxon>Basidiomycota</taxon>
        <taxon>Agaricomycotina</taxon>
        <taxon>Agaricomycetes</taxon>
        <taxon>Gloeophyllales</taxon>
        <taxon>Gloeophyllaceae</taxon>
        <taxon>Gloeophyllum</taxon>
    </lineage>
</organism>
<dbReference type="Gene3D" id="1.10.443.10">
    <property type="entry name" value="Intergrase catalytic core"/>
    <property type="match status" value="1"/>
</dbReference>
<reference evidence="2 3" key="1">
    <citation type="journal article" date="2012" name="Science">
        <title>The Paleozoic origin of enzymatic lignin decomposition reconstructed from 31 fungal genomes.</title>
        <authorList>
            <person name="Floudas D."/>
            <person name="Binder M."/>
            <person name="Riley R."/>
            <person name="Barry K."/>
            <person name="Blanchette R.A."/>
            <person name="Henrissat B."/>
            <person name="Martinez A.T."/>
            <person name="Otillar R."/>
            <person name="Spatafora J.W."/>
            <person name="Yadav J.S."/>
            <person name="Aerts A."/>
            <person name="Benoit I."/>
            <person name="Boyd A."/>
            <person name="Carlson A."/>
            <person name="Copeland A."/>
            <person name="Coutinho P.M."/>
            <person name="de Vries R.P."/>
            <person name="Ferreira P."/>
            <person name="Findley K."/>
            <person name="Foster B."/>
            <person name="Gaskell J."/>
            <person name="Glotzer D."/>
            <person name="Gorecki P."/>
            <person name="Heitman J."/>
            <person name="Hesse C."/>
            <person name="Hori C."/>
            <person name="Igarashi K."/>
            <person name="Jurgens J.A."/>
            <person name="Kallen N."/>
            <person name="Kersten P."/>
            <person name="Kohler A."/>
            <person name="Kuees U."/>
            <person name="Kumar T.K.A."/>
            <person name="Kuo A."/>
            <person name="LaButti K."/>
            <person name="Larrondo L.F."/>
            <person name="Lindquist E."/>
            <person name="Ling A."/>
            <person name="Lombard V."/>
            <person name="Lucas S."/>
            <person name="Lundell T."/>
            <person name="Martin R."/>
            <person name="McLaughlin D.J."/>
            <person name="Morgenstern I."/>
            <person name="Morin E."/>
            <person name="Murat C."/>
            <person name="Nagy L.G."/>
            <person name="Nolan M."/>
            <person name="Ohm R.A."/>
            <person name="Patyshakuliyeva A."/>
            <person name="Rokas A."/>
            <person name="Ruiz-Duenas F.J."/>
            <person name="Sabat G."/>
            <person name="Salamov A."/>
            <person name="Samejima M."/>
            <person name="Schmutz J."/>
            <person name="Slot J.C."/>
            <person name="St John F."/>
            <person name="Stenlid J."/>
            <person name="Sun H."/>
            <person name="Sun S."/>
            <person name="Syed K."/>
            <person name="Tsang A."/>
            <person name="Wiebenga A."/>
            <person name="Young D."/>
            <person name="Pisabarro A."/>
            <person name="Eastwood D.C."/>
            <person name="Martin F."/>
            <person name="Cullen D."/>
            <person name="Grigoriev I.V."/>
            <person name="Hibbett D.S."/>
        </authorList>
    </citation>
    <scope>NUCLEOTIDE SEQUENCE [LARGE SCALE GENOMIC DNA]</scope>
    <source>
        <strain evidence="2 3">ATCC 11539</strain>
    </source>
</reference>
<evidence type="ECO:0008006" key="4">
    <source>
        <dbReference type="Google" id="ProtNLM"/>
    </source>
</evidence>
<dbReference type="InterPro" id="IPR011010">
    <property type="entry name" value="DNA_brk_join_enz"/>
</dbReference>
<dbReference type="KEGG" id="gtr:GLOTRDRAFT_12382"/>
<dbReference type="SUPFAM" id="SSF56349">
    <property type="entry name" value="DNA breaking-rejoining enzymes"/>
    <property type="match status" value="1"/>
</dbReference>
<keyword evidence="3" id="KW-1185">Reference proteome</keyword>